<dbReference type="InterPro" id="IPR011335">
    <property type="entry name" value="Restrct_endonuc-II-like"/>
</dbReference>
<reference evidence="19" key="1">
    <citation type="submission" date="2021-07" db="EMBL/GenBank/DDBJ databases">
        <title>Neiella marina sp. nov., isolated from the intestinal content of sea cucumber Apostichopus japonicus.</title>
        <authorList>
            <person name="Bai X."/>
        </authorList>
    </citation>
    <scope>NUCLEOTIDE SEQUENCE</scope>
    <source>
        <strain evidence="19">126</strain>
    </source>
</reference>
<dbReference type="EMBL" id="JAHZSS010000012">
    <property type="protein sequence ID" value="MBW8191576.1"/>
    <property type="molecule type" value="Genomic_DNA"/>
</dbReference>
<organism evidence="19 20">
    <name type="scientific">Neiella holothuriorum</name>
    <dbReference type="NCBI Taxonomy" id="2870530"/>
    <lineage>
        <taxon>Bacteria</taxon>
        <taxon>Pseudomonadati</taxon>
        <taxon>Pseudomonadota</taxon>
        <taxon>Gammaproteobacteria</taxon>
        <taxon>Alteromonadales</taxon>
        <taxon>Echinimonadaceae</taxon>
        <taxon>Neiella</taxon>
    </lineage>
</organism>
<dbReference type="GO" id="GO:0008854">
    <property type="term" value="F:exodeoxyribonuclease V activity"/>
    <property type="evidence" value="ECO:0007669"/>
    <property type="project" value="UniProtKB-EC"/>
</dbReference>
<keyword evidence="4 15" id="KW-0227">DNA damage</keyword>
<dbReference type="PROSITE" id="PS51217">
    <property type="entry name" value="UVRD_HELICASE_CTER"/>
    <property type="match status" value="1"/>
</dbReference>
<feature type="binding site" evidence="15">
    <location>
        <position position="1089"/>
    </location>
    <ligand>
        <name>Mg(2+)</name>
        <dbReference type="ChEBI" id="CHEBI:18420"/>
    </ligand>
</feature>
<protein>
    <recommendedName>
        <fullName evidence="15">RecBCD enzyme subunit RecB</fullName>
        <ecNumber evidence="15">3.1.11.5</ecNumber>
        <ecNumber evidence="15">5.6.2.4</ecNumber>
    </recommendedName>
    <alternativeName>
        <fullName evidence="15">DNA 3'-5' helicase subunit RecB</fullName>
    </alternativeName>
    <alternativeName>
        <fullName evidence="15">Exonuclease V subunit RecB</fullName>
        <shortName evidence="15">ExoV subunit RecB</shortName>
    </alternativeName>
    <alternativeName>
        <fullName evidence="15">Helicase/nuclease RecBCD subunit RecB</fullName>
    </alternativeName>
</protein>
<dbReference type="Gene3D" id="1.10.486.10">
    <property type="entry name" value="PCRA, domain 4"/>
    <property type="match status" value="1"/>
</dbReference>
<dbReference type="InterPro" id="IPR014016">
    <property type="entry name" value="UvrD-like_ATP-bd"/>
</dbReference>
<feature type="binding site" evidence="15">
    <location>
        <position position="1076"/>
    </location>
    <ligand>
        <name>Mg(2+)</name>
        <dbReference type="ChEBI" id="CHEBI:18420"/>
    </ligand>
</feature>
<keyword evidence="2 15" id="KW-0479">Metal-binding</keyword>
<evidence type="ECO:0000256" key="3">
    <source>
        <dbReference type="ARBA" id="ARBA00022741"/>
    </source>
</evidence>
<comment type="catalytic activity">
    <reaction evidence="14 15">
        <text>ATP + H2O = ADP + phosphate + H(+)</text>
        <dbReference type="Rhea" id="RHEA:13065"/>
        <dbReference type="ChEBI" id="CHEBI:15377"/>
        <dbReference type="ChEBI" id="CHEBI:15378"/>
        <dbReference type="ChEBI" id="CHEBI:30616"/>
        <dbReference type="ChEBI" id="CHEBI:43474"/>
        <dbReference type="ChEBI" id="CHEBI:456216"/>
        <dbReference type="EC" id="5.6.2.4"/>
    </reaction>
</comment>
<feature type="region of interest" description="DNA-binding and helicase activity, interacts with RecC" evidence="15">
    <location>
        <begin position="1"/>
        <end position="846"/>
    </location>
</feature>
<evidence type="ECO:0000256" key="15">
    <source>
        <dbReference type="HAMAP-Rule" id="MF_01485"/>
    </source>
</evidence>
<comment type="miscellaneous">
    <text evidence="15">In the RecBCD complex, RecB has a slow 3'-5' helicase, an exonuclease activity and loads RecA onto ssDNA, RecD has a fast 5'-3' helicase activity, while RecC stimulates the ATPase and processivity of the RecB helicase and contributes to recognition of the Chi site.</text>
</comment>
<dbReference type="InterPro" id="IPR000212">
    <property type="entry name" value="DNA_helicase_UvrD/REP"/>
</dbReference>
<dbReference type="Pfam" id="PF00580">
    <property type="entry name" value="UvrD-helicase"/>
    <property type="match status" value="1"/>
</dbReference>
<comment type="catalytic activity">
    <reaction evidence="15">
        <text>Exonucleolytic cleavage (in the presence of ATP) in either 5'- to 3'- or 3'- to 5'-direction to yield 5'-phosphooligonucleotides.</text>
        <dbReference type="EC" id="3.1.11.5"/>
    </reaction>
</comment>
<feature type="binding site" evidence="15">
    <location>
        <position position="960"/>
    </location>
    <ligand>
        <name>Mg(2+)</name>
        <dbReference type="ChEBI" id="CHEBI:18420"/>
    </ligand>
</feature>
<evidence type="ECO:0000256" key="16">
    <source>
        <dbReference type="PROSITE-ProRule" id="PRU00560"/>
    </source>
</evidence>
<comment type="caution">
    <text evidence="19">The sequence shown here is derived from an EMBL/GenBank/DDBJ whole genome shotgun (WGS) entry which is preliminary data.</text>
</comment>
<comment type="catalytic activity">
    <reaction evidence="13 15">
        <text>Couples ATP hydrolysis with the unwinding of duplex DNA by translocating in the 3'-5' direction.</text>
        <dbReference type="EC" id="5.6.2.4"/>
    </reaction>
</comment>
<dbReference type="Gene3D" id="3.40.50.300">
    <property type="entry name" value="P-loop containing nucleotide triphosphate hydrolases"/>
    <property type="match status" value="2"/>
</dbReference>
<feature type="domain" description="UvrD-like helicase C-terminal" evidence="18">
    <location>
        <begin position="494"/>
        <end position="750"/>
    </location>
</feature>
<evidence type="ECO:0000256" key="1">
    <source>
        <dbReference type="ARBA" id="ARBA00022722"/>
    </source>
</evidence>
<keyword evidence="20" id="KW-1185">Reference proteome</keyword>
<dbReference type="InterPro" id="IPR038726">
    <property type="entry name" value="PDDEXK_AddAB-type"/>
</dbReference>
<dbReference type="InterPro" id="IPR011604">
    <property type="entry name" value="PDDEXK-like_dom_sf"/>
</dbReference>
<comment type="domain">
    <text evidence="15">The N-terminal DNA-binding domain is a ssDNA-dependent ATPase and has ATP-dependent 3'-5' helicase function. This domain interacts with RecC.</text>
</comment>
<evidence type="ECO:0000256" key="10">
    <source>
        <dbReference type="ARBA" id="ARBA00023125"/>
    </source>
</evidence>
<evidence type="ECO:0000259" key="18">
    <source>
        <dbReference type="PROSITE" id="PS51217"/>
    </source>
</evidence>
<dbReference type="Gene3D" id="1.10.3170.10">
    <property type="entry name" value="Recbcd, chain B, domain 2"/>
    <property type="match status" value="1"/>
</dbReference>
<dbReference type="InterPro" id="IPR027417">
    <property type="entry name" value="P-loop_NTPase"/>
</dbReference>
<keyword evidence="7 15" id="KW-0269">Exonuclease</keyword>
<evidence type="ECO:0000256" key="5">
    <source>
        <dbReference type="ARBA" id="ARBA00022801"/>
    </source>
</evidence>
<gene>
    <name evidence="15 19" type="primary">recB</name>
    <name evidence="19" type="ORF">K0504_11055</name>
</gene>
<dbReference type="PANTHER" id="PTHR11070">
    <property type="entry name" value="UVRD / RECB / PCRA DNA HELICASE FAMILY MEMBER"/>
    <property type="match status" value="1"/>
</dbReference>
<proteinExistence type="inferred from homology"/>
<dbReference type="RefSeq" id="WP_220104258.1">
    <property type="nucleotide sequence ID" value="NZ_JAHZSS010000012.1"/>
</dbReference>
<dbReference type="SUPFAM" id="SSF52540">
    <property type="entry name" value="P-loop containing nucleoside triphosphate hydrolases"/>
    <property type="match status" value="1"/>
</dbReference>
<feature type="binding site" evidence="16">
    <location>
        <begin position="26"/>
        <end position="33"/>
    </location>
    <ligand>
        <name>ATP</name>
        <dbReference type="ChEBI" id="CHEBI:30616"/>
    </ligand>
</feature>
<comment type="similarity">
    <text evidence="15">Belongs to the helicase family. UvrD subfamily.</text>
</comment>
<evidence type="ECO:0000256" key="13">
    <source>
        <dbReference type="ARBA" id="ARBA00034617"/>
    </source>
</evidence>
<dbReference type="Pfam" id="PF13361">
    <property type="entry name" value="UvrD_C"/>
    <property type="match status" value="1"/>
</dbReference>
<keyword evidence="1 15" id="KW-0540">Nuclease</keyword>
<keyword evidence="6 15" id="KW-0347">Helicase</keyword>
<dbReference type="InterPro" id="IPR004586">
    <property type="entry name" value="RecB"/>
</dbReference>
<feature type="domain" description="UvrD-like helicase ATP-binding" evidence="17">
    <location>
        <begin position="5"/>
        <end position="457"/>
    </location>
</feature>
<dbReference type="PANTHER" id="PTHR11070:SF23">
    <property type="entry name" value="RECBCD ENZYME SUBUNIT RECB"/>
    <property type="match status" value="1"/>
</dbReference>
<keyword evidence="5 15" id="KW-0378">Hydrolase</keyword>
<dbReference type="HAMAP" id="MF_01485">
    <property type="entry name" value="RecB"/>
    <property type="match status" value="1"/>
</dbReference>
<evidence type="ECO:0000313" key="20">
    <source>
        <dbReference type="Proteomes" id="UP001166251"/>
    </source>
</evidence>
<evidence type="ECO:0000256" key="12">
    <source>
        <dbReference type="ARBA" id="ARBA00023235"/>
    </source>
</evidence>
<evidence type="ECO:0000256" key="2">
    <source>
        <dbReference type="ARBA" id="ARBA00022723"/>
    </source>
</evidence>
<keyword evidence="9 15" id="KW-0460">Magnesium</keyword>
<evidence type="ECO:0000313" key="19">
    <source>
        <dbReference type="EMBL" id="MBW8191576.1"/>
    </source>
</evidence>
<feature type="region of interest" description="Nuclease activity, interacts with RecD and RecA" evidence="15">
    <location>
        <begin position="903"/>
        <end position="1202"/>
    </location>
</feature>
<comment type="cofactor">
    <cofactor evidence="15">
        <name>Mg(2+)</name>
        <dbReference type="ChEBI" id="CHEBI:18420"/>
    </cofactor>
    <text evidence="15">Binds 1 Mg(2+) ion per subunit.</text>
</comment>
<evidence type="ECO:0000256" key="11">
    <source>
        <dbReference type="ARBA" id="ARBA00023204"/>
    </source>
</evidence>
<comment type="domain">
    <text evidence="15">The C-terminal domain has nuclease activity and interacts with RecD. It interacts with RecA, facilitating its loading onto ssDNA.</text>
</comment>
<keyword evidence="8 15" id="KW-0067">ATP-binding</keyword>
<sequence>MSRQPTQAKPLEPQSLPLFGRHLIEASAGTGKTYNITRLYLRLLLERKLVVQQILVMTFTRAATEELRGRIAATLRQALAGWGTLGASDPFFDYLENALDAEEVRQRLQAALLELDEAAIYTIHGFCNRVLSQQAFESSLPFDVSMEADTSLIQQQAVQDWLRQIQRRPDDYQHLVAQGGHVPERFIAEFGGLLTNQDTIRNGYANHLLADDLVEKHRNFSNQAGDVKANLIAEQDTILSYLLDSQQDLAPQWHVLLDGLTGPLADYPTSLAGKFATFSKYRSKAAPFKPLLQALKALTATAKQLIVDEQNHQLAQSYQLVLVGIDHIRVRINDSKQQAAMLDYDDLISRLHTRLREQPTGALSQQLQQQYPVALVDEFQDTDAAQYEIFDILYPRNAGASDQAIDESDHPEQPLLLMIGDPKQAIYGFRGGDIFTYLTARKAADFHWEMDTNWRSVADMVSGYNRLFWGNALAEPTADVFGYGIHYQQIRSTPKAGACDSPLTDPQRSAAMQYVWLNSEGLEDDSTDGLQQQLAKWCALEARRLLTETTLGDQPLAPPDIAFLVRSAREASFVKQALQRQGLDAVFVSNRQRLFDSDEAQSLQVALEGIWHCQSNRQLLRALSSSLLGFGAQSLADFQSPDHEQAFEQARALVLTLRQLWQQKGIMALMLRLLQYHYQPPANAHERAATNMLHLAEILQQRSRQYKQPQQLLNWFGQQQRQPDSQDDYLLRLESDQALIRIVTQHGSKGLEYPVVFIPFANKYQDPAKAGAKFQQVFRYQDPAAQKQVCQLGKSDEAVECVRREGHAEAIRLLYVAVTRAAHRCYIGAAPFRNSESSALGQVLHMAKGKDWQQTITDVVATSAGASSLLSGNEPPQAKHQLAVTDEPLQLNAAHFTGELRHDWQLTSFSAITRLAHQVKLDQKERIDQVTELESDVVPAPVTELRYTLKKGAAAGNLLHDICEHIDFADPQWDSALEAPVQRFGYLEEQDVCELKTWLSEVFAAPMPNMFDSDQPFCMADLSRAQTLRESEFYFPIAALKRTQLAACLQQHRGDGQPVSLPGEHQLNGMMHGFIDLIFEHQGRYYVADYKSTHLGTQPDDYQYKQLKANNQTHHYDLQYLIYCLALHRYLAVRIPDYDPASHFGGAYYLYLRGMHQQSIEGTDYPGVYYSAISVDLLNQLDAMFSGNHSPKVTNDLVAERS</sequence>
<dbReference type="NCBIfam" id="TIGR00609">
    <property type="entry name" value="recB"/>
    <property type="match status" value="1"/>
</dbReference>
<evidence type="ECO:0000256" key="6">
    <source>
        <dbReference type="ARBA" id="ARBA00022806"/>
    </source>
</evidence>
<dbReference type="SUPFAM" id="SSF52980">
    <property type="entry name" value="Restriction endonuclease-like"/>
    <property type="match status" value="1"/>
</dbReference>
<dbReference type="CDD" id="cd22352">
    <property type="entry name" value="RecB_C-like"/>
    <property type="match status" value="1"/>
</dbReference>
<dbReference type="Proteomes" id="UP001166251">
    <property type="component" value="Unassembled WGS sequence"/>
</dbReference>
<evidence type="ECO:0000256" key="4">
    <source>
        <dbReference type="ARBA" id="ARBA00022763"/>
    </source>
</evidence>
<keyword evidence="11 15" id="KW-0234">DNA repair</keyword>
<evidence type="ECO:0000256" key="14">
    <source>
        <dbReference type="ARBA" id="ARBA00048988"/>
    </source>
</evidence>
<dbReference type="PROSITE" id="PS51198">
    <property type="entry name" value="UVRD_HELICASE_ATP_BIND"/>
    <property type="match status" value="1"/>
</dbReference>
<comment type="function">
    <text evidence="15">A helicase/nuclease that prepares dsDNA breaks (DSB) for recombinational DNA repair. Binds to DSBs and unwinds DNA via a highly rapid and processive ATP-dependent bidirectional helicase activity. Unwinds dsDNA until it encounters a Chi (crossover hotspot instigator) sequence from the 3' direction. Cuts ssDNA a few nucleotides 3' to the Chi site. The properties and activities of the enzyme are changed at Chi. The Chi-altered holoenzyme produces a long 3'-ssDNA overhang and facilitates RecA-binding to the ssDNA for homologous DNA recombination and repair. Holoenzyme degrades any linearized DNA that is unable to undergo homologous recombination. In the holoenzyme this subunit contributes ATPase, 3'-5' helicase, exonuclease activity and loads RecA onto ssDNA.</text>
</comment>
<dbReference type="Gene3D" id="3.90.320.10">
    <property type="match status" value="1"/>
</dbReference>
<accession>A0ABS7EIJ5</accession>
<dbReference type="InterPro" id="IPR014017">
    <property type="entry name" value="DNA_helicase_UvrD-like_C"/>
</dbReference>
<name>A0ABS7EIJ5_9GAMM</name>
<dbReference type="EC" id="3.1.11.5" evidence="15"/>
<comment type="subunit">
    <text evidence="15">Heterotrimer of RecB, RecC and RecD. All subunits contribute to DNA-binding. Interacts with RecA.</text>
</comment>
<keyword evidence="3 15" id="KW-0547">Nucleotide-binding</keyword>
<dbReference type="EC" id="5.6.2.4" evidence="15"/>
<feature type="active site" description="For nuclease activity" evidence="15">
    <location>
        <position position="1089"/>
    </location>
</feature>
<evidence type="ECO:0000256" key="9">
    <source>
        <dbReference type="ARBA" id="ARBA00022842"/>
    </source>
</evidence>
<dbReference type="Pfam" id="PF12705">
    <property type="entry name" value="PDDEXK_1"/>
    <property type="match status" value="1"/>
</dbReference>
<evidence type="ECO:0000256" key="8">
    <source>
        <dbReference type="ARBA" id="ARBA00022840"/>
    </source>
</evidence>
<evidence type="ECO:0000256" key="7">
    <source>
        <dbReference type="ARBA" id="ARBA00022839"/>
    </source>
</evidence>
<keyword evidence="10 15" id="KW-0238">DNA-binding</keyword>
<keyword evidence="12 15" id="KW-0413">Isomerase</keyword>
<evidence type="ECO:0000259" key="17">
    <source>
        <dbReference type="PROSITE" id="PS51198"/>
    </source>
</evidence>